<evidence type="ECO:0000259" key="9">
    <source>
        <dbReference type="Pfam" id="PF06958"/>
    </source>
</evidence>
<dbReference type="Proteomes" id="UP000279372">
    <property type="component" value="Unassembled WGS sequence"/>
</dbReference>
<feature type="compositionally biased region" description="Low complexity" evidence="8">
    <location>
        <begin position="32"/>
        <end position="46"/>
    </location>
</feature>
<organism evidence="10 11">
    <name type="scientific">Pseudomonas syringae pv. philadelphi</name>
    <dbReference type="NCBI Taxonomy" id="251706"/>
    <lineage>
        <taxon>Bacteria</taxon>
        <taxon>Pseudomonadati</taxon>
        <taxon>Pseudomonadota</taxon>
        <taxon>Gammaproteobacteria</taxon>
        <taxon>Pseudomonadales</taxon>
        <taxon>Pseudomonadaceae</taxon>
        <taxon>Pseudomonas</taxon>
    </lineage>
</organism>
<evidence type="ECO:0000256" key="8">
    <source>
        <dbReference type="SAM" id="MobiDB-lite"/>
    </source>
</evidence>
<feature type="region of interest" description="Disordered" evidence="8">
    <location>
        <begin position="1"/>
        <end position="70"/>
    </location>
</feature>
<dbReference type="EMBL" id="RBQB01000127">
    <property type="protein sequence ID" value="RMO91318.1"/>
    <property type="molecule type" value="Genomic_DNA"/>
</dbReference>
<evidence type="ECO:0000256" key="7">
    <source>
        <dbReference type="ARBA" id="ARBA00023048"/>
    </source>
</evidence>
<evidence type="ECO:0000313" key="11">
    <source>
        <dbReference type="Proteomes" id="UP000279372"/>
    </source>
</evidence>
<dbReference type="Pfam" id="PF06958">
    <property type="entry name" value="Pyocin_S"/>
    <property type="match status" value="1"/>
</dbReference>
<keyword evidence="3" id="KW-0540">Nuclease</keyword>
<evidence type="ECO:0000256" key="4">
    <source>
        <dbReference type="ARBA" id="ARBA00022759"/>
    </source>
</evidence>
<proteinExistence type="inferred from homology"/>
<keyword evidence="6" id="KW-0044">Antibiotic</keyword>
<comment type="caution">
    <text evidence="10">The sequence shown here is derived from an EMBL/GenBank/DDBJ whole genome shotgun (WGS) entry which is preliminary data.</text>
</comment>
<dbReference type="InterPro" id="IPR044925">
    <property type="entry name" value="His-Me_finger_sf"/>
</dbReference>
<keyword evidence="4" id="KW-0255">Endonuclease</keyword>
<dbReference type="Pfam" id="PF21431">
    <property type="entry name" value="Col-Pyo_DNase"/>
    <property type="match status" value="1"/>
</dbReference>
<reference evidence="10 11" key="1">
    <citation type="submission" date="2018-08" db="EMBL/GenBank/DDBJ databases">
        <title>Recombination of ecologically and evolutionarily significant loci maintains genetic cohesion in the Pseudomonas syringae species complex.</title>
        <authorList>
            <person name="Dillon M."/>
            <person name="Thakur S."/>
            <person name="Almeida R.N.D."/>
            <person name="Weir B.S."/>
            <person name="Guttman D.S."/>
        </authorList>
    </citation>
    <scope>NUCLEOTIDE SEQUENCE [LARGE SCALE GENOMIC DNA]</scope>
    <source>
        <strain evidence="10 11">ICMP 8902</strain>
    </source>
</reference>
<dbReference type="Gene3D" id="3.90.540.10">
    <property type="entry name" value="Colicin/pyocin, DNase domain"/>
    <property type="match status" value="1"/>
</dbReference>
<keyword evidence="2" id="KW-0929">Antimicrobial</keyword>
<keyword evidence="7" id="KW-0078">Bacteriocin</keyword>
<protein>
    <submittedName>
        <fullName evidence="10">Putative Pyocin/colicin protein</fullName>
    </submittedName>
</protein>
<dbReference type="InterPro" id="IPR016128">
    <property type="entry name" value="Pyosin/cloacin_T_dom"/>
</dbReference>
<evidence type="ECO:0000256" key="2">
    <source>
        <dbReference type="ARBA" id="ARBA00022529"/>
    </source>
</evidence>
<feature type="domain" description="Pyosin/cloacin translocation" evidence="9">
    <location>
        <begin position="367"/>
        <end position="499"/>
    </location>
</feature>
<dbReference type="InterPro" id="IPR003615">
    <property type="entry name" value="HNH_nuc"/>
</dbReference>
<dbReference type="GO" id="GO:0042742">
    <property type="term" value="P:defense response to bacterium"/>
    <property type="evidence" value="ECO:0007669"/>
    <property type="project" value="UniProtKB-KW"/>
</dbReference>
<feature type="compositionally biased region" description="Low complexity" evidence="8">
    <location>
        <begin position="58"/>
        <end position="70"/>
    </location>
</feature>
<gene>
    <name evidence="10" type="ORF">ALQ33_00249</name>
</gene>
<dbReference type="GO" id="GO:0004519">
    <property type="term" value="F:endonuclease activity"/>
    <property type="evidence" value="ECO:0007669"/>
    <property type="project" value="UniProtKB-KW"/>
</dbReference>
<dbReference type="GO" id="GO:0031640">
    <property type="term" value="P:killing of cells of another organism"/>
    <property type="evidence" value="ECO:0007669"/>
    <property type="project" value="UniProtKB-KW"/>
</dbReference>
<dbReference type="AlphaFoldDB" id="A0A3M3Z9D9"/>
<comment type="similarity">
    <text evidence="1">Belongs to the colicin/pyosin nuclease family.</text>
</comment>
<feature type="compositionally biased region" description="Polar residues" evidence="8">
    <location>
        <begin position="17"/>
        <end position="31"/>
    </location>
</feature>
<dbReference type="SUPFAM" id="SSF54060">
    <property type="entry name" value="His-Me finger endonucleases"/>
    <property type="match status" value="1"/>
</dbReference>
<dbReference type="CDD" id="cd00085">
    <property type="entry name" value="HNHc"/>
    <property type="match status" value="1"/>
</dbReference>
<feature type="compositionally biased region" description="Basic residues" evidence="8">
    <location>
        <begin position="47"/>
        <end position="57"/>
    </location>
</feature>
<dbReference type="InterPro" id="IPR036302">
    <property type="entry name" value="Pyosin/cloacin_T_dom_sf"/>
</dbReference>
<evidence type="ECO:0000256" key="3">
    <source>
        <dbReference type="ARBA" id="ARBA00022722"/>
    </source>
</evidence>
<name>A0A3M3Z9D9_9PSED</name>
<sequence>MATRKKRQTNILHDRTSGTVNISHGSSPKPQNTGFFGSGFTNTGASSRKRRRRRLHARAQQQAAAKAHAEAQALAERQAAEHAAAHARIQAEAAERARAEAEAYARAERSKTHRNFIEKLSDAYPIVQSELASTHAISTELLKSSIQKEVDSGLTPDFKGVSEQQLSDLILNEKATINYLLSGKREQLDRQIAAEQLNPSRLHSTQQDYRNYLEHHSQGDPARVQQAHEAWTRSLSKIYEAKLLAESITLLNEQSAALSIRHAELSLANKTASQDAERTSSRQAAGVDKLWSVIAPAATTSTASSIRTVATNIAKDQLIRIATRTLGSNLVTLLAMYPQPLGDAELPPAVVATPLSQLNLPPHIDLEYVASVKGTLDVPHRLVSTQAGASGAVRWVDADGVNVGTKVRVRTFTYNAENNSYEFIRDGESTPALIWTPIARPADSSTRSPAGPPVLPADPGNPVTPFVPALDAYPAVDRDDPDDYILISPIDSGLPNTYLLFKDPRSIPGVASGYGEVVTATWLRGATASQPAPIPSSVAEKLSGRPFASFAKLREAIWLEVSKDPELSRHIGELSRMEVSDKRAPLVRAADRVGKRVKYEIHHKHWISEGGAVYDLDNLVIMTPKDHIQAHRKNQ</sequence>
<dbReference type="RefSeq" id="WP_122222012.1">
    <property type="nucleotide sequence ID" value="NZ_RBQB01000127.1"/>
</dbReference>
<evidence type="ECO:0000256" key="1">
    <source>
        <dbReference type="ARBA" id="ARBA00006811"/>
    </source>
</evidence>
<dbReference type="GO" id="GO:0016787">
    <property type="term" value="F:hydrolase activity"/>
    <property type="evidence" value="ECO:0007669"/>
    <property type="project" value="UniProtKB-KW"/>
</dbReference>
<evidence type="ECO:0000256" key="6">
    <source>
        <dbReference type="ARBA" id="ARBA00023022"/>
    </source>
</evidence>
<keyword evidence="5" id="KW-0378">Hydrolase</keyword>
<accession>A0A3M3Z9D9</accession>
<evidence type="ECO:0000313" key="10">
    <source>
        <dbReference type="EMBL" id="RMO91318.1"/>
    </source>
</evidence>
<dbReference type="SUPFAM" id="SSF69369">
    <property type="entry name" value="Cloacin translocation domain"/>
    <property type="match status" value="1"/>
</dbReference>
<dbReference type="InterPro" id="IPR037146">
    <property type="entry name" value="Colicin/pyocin_DNase_dom_sf"/>
</dbReference>
<evidence type="ECO:0000256" key="5">
    <source>
        <dbReference type="ARBA" id="ARBA00022801"/>
    </source>
</evidence>